<accession>A0A368PKP4</accession>
<organism evidence="1">
    <name type="scientific">Setaria italica</name>
    <name type="common">Foxtail millet</name>
    <name type="synonym">Panicum italicum</name>
    <dbReference type="NCBI Taxonomy" id="4555"/>
    <lineage>
        <taxon>Eukaryota</taxon>
        <taxon>Viridiplantae</taxon>
        <taxon>Streptophyta</taxon>
        <taxon>Embryophyta</taxon>
        <taxon>Tracheophyta</taxon>
        <taxon>Spermatophyta</taxon>
        <taxon>Magnoliopsida</taxon>
        <taxon>Liliopsida</taxon>
        <taxon>Poales</taxon>
        <taxon>Poaceae</taxon>
        <taxon>PACMAD clade</taxon>
        <taxon>Panicoideae</taxon>
        <taxon>Panicodae</taxon>
        <taxon>Paniceae</taxon>
        <taxon>Cenchrinae</taxon>
        <taxon>Setaria</taxon>
    </lineage>
</organism>
<dbReference type="EMBL" id="CM003528">
    <property type="protein sequence ID" value="RCV05988.1"/>
    <property type="molecule type" value="Genomic_DNA"/>
</dbReference>
<sequence length="85" mass="9971">MEGNVGVGLGNSRRGKNISNIGSWVWENKVDCECDIKITFPINSNTGRRWCMFGIEVRNMRNYKLAFYNIACHWLFLYILKEYSE</sequence>
<name>A0A368PKP4_SETIT</name>
<dbReference type="AlphaFoldDB" id="A0A368PKP4"/>
<protein>
    <submittedName>
        <fullName evidence="1">Uncharacterized protein</fullName>
    </submittedName>
</protein>
<proteinExistence type="predicted"/>
<reference evidence="1" key="1">
    <citation type="journal article" date="2012" name="Nat. Biotechnol.">
        <title>Reference genome sequence of the model plant Setaria.</title>
        <authorList>
            <person name="Bennetzen J.L."/>
            <person name="Schmutz J."/>
            <person name="Wang H."/>
            <person name="Percifield R."/>
            <person name="Hawkins J."/>
            <person name="Pontaroli A.C."/>
            <person name="Estep M."/>
            <person name="Feng L."/>
            <person name="Vaughn J.N."/>
            <person name="Grimwood J."/>
            <person name="Jenkins J."/>
            <person name="Barry K."/>
            <person name="Lindquist E."/>
            <person name="Hellsten U."/>
            <person name="Deshpande S."/>
            <person name="Wang X."/>
            <person name="Wu X."/>
            <person name="Mitros T."/>
            <person name="Triplett J."/>
            <person name="Yang X."/>
            <person name="Ye C.Y."/>
            <person name="Mauro-Herrera M."/>
            <person name="Wang L."/>
            <person name="Li P."/>
            <person name="Sharma M."/>
            <person name="Sharma R."/>
            <person name="Ronald P.C."/>
            <person name="Panaud O."/>
            <person name="Kellogg E.A."/>
            <person name="Brutnell T.P."/>
            <person name="Doust A.N."/>
            <person name="Tuskan G.A."/>
            <person name="Rokhsar D."/>
            <person name="Devos K.M."/>
        </authorList>
    </citation>
    <scope>NUCLEOTIDE SEQUENCE [LARGE SCALE GENOMIC DNA]</scope>
    <source>
        <strain evidence="1">Yugu1</strain>
    </source>
</reference>
<reference evidence="1" key="2">
    <citation type="submission" date="2015-07" db="EMBL/GenBank/DDBJ databases">
        <authorList>
            <person name="Noorani M."/>
        </authorList>
    </citation>
    <scope>NUCLEOTIDE SEQUENCE</scope>
    <source>
        <strain evidence="1">Yugu1</strain>
    </source>
</reference>
<gene>
    <name evidence="1" type="ORF">SETIT_1G127000v2</name>
</gene>
<evidence type="ECO:0000313" key="1">
    <source>
        <dbReference type="EMBL" id="RCV05988.1"/>
    </source>
</evidence>